<protein>
    <recommendedName>
        <fullName evidence="3">proteasome endopeptidase complex</fullName>
        <ecNumber evidence="3">3.4.25.1</ecNumber>
    </recommendedName>
</protein>
<evidence type="ECO:0000256" key="4">
    <source>
        <dbReference type="ARBA" id="ARBA00022490"/>
    </source>
</evidence>
<keyword evidence="5" id="KW-0645">Protease</keyword>
<dbReference type="GO" id="GO:0005737">
    <property type="term" value="C:cytoplasm"/>
    <property type="evidence" value="ECO:0007669"/>
    <property type="project" value="TreeGrafter"/>
</dbReference>
<comment type="catalytic activity">
    <reaction evidence="1">
        <text>Cleavage of peptide bonds with very broad specificity.</text>
        <dbReference type="EC" id="3.4.25.1"/>
    </reaction>
</comment>
<name>A0A0K8TK45_LYGHE</name>
<evidence type="ECO:0000256" key="7">
    <source>
        <dbReference type="ARBA" id="ARBA00022801"/>
    </source>
</evidence>
<dbReference type="GO" id="GO:0051603">
    <property type="term" value="P:proteolysis involved in protein catabolic process"/>
    <property type="evidence" value="ECO:0007669"/>
    <property type="project" value="InterPro"/>
</dbReference>
<dbReference type="PANTHER" id="PTHR32194:SF0">
    <property type="entry name" value="ATP-DEPENDENT PROTEASE SUBUNIT HSLV"/>
    <property type="match status" value="1"/>
</dbReference>
<dbReference type="CDD" id="cd03762">
    <property type="entry name" value="proteasome_beta_type_6"/>
    <property type="match status" value="1"/>
</dbReference>
<dbReference type="GO" id="GO:0019774">
    <property type="term" value="C:proteasome core complex, beta-subunit complex"/>
    <property type="evidence" value="ECO:0007669"/>
    <property type="project" value="UniProtKB-ARBA"/>
</dbReference>
<dbReference type="Gene3D" id="3.60.20.10">
    <property type="entry name" value="Glutamine Phosphoribosylpyrophosphate, subunit 1, domain 1"/>
    <property type="match status" value="1"/>
</dbReference>
<keyword evidence="4" id="KW-0963">Cytoplasm</keyword>
<evidence type="ECO:0000256" key="1">
    <source>
        <dbReference type="ARBA" id="ARBA00001198"/>
    </source>
</evidence>
<keyword evidence="10" id="KW-0539">Nucleus</keyword>
<dbReference type="GO" id="GO:0004298">
    <property type="term" value="F:threonine-type endopeptidase activity"/>
    <property type="evidence" value="ECO:0007669"/>
    <property type="project" value="UniProtKB-KW"/>
</dbReference>
<dbReference type="InterPro" id="IPR000243">
    <property type="entry name" value="Pept_T1A_subB"/>
</dbReference>
<evidence type="ECO:0000256" key="6">
    <source>
        <dbReference type="ARBA" id="ARBA00022698"/>
    </source>
</evidence>
<evidence type="ECO:0000256" key="12">
    <source>
        <dbReference type="PIRSR" id="PIRSR600243-1"/>
    </source>
</evidence>
<dbReference type="Pfam" id="PF00227">
    <property type="entry name" value="Proteasome"/>
    <property type="match status" value="1"/>
</dbReference>
<evidence type="ECO:0000256" key="2">
    <source>
        <dbReference type="ARBA" id="ARBA00004123"/>
    </source>
</evidence>
<accession>A0A0K8TK45</accession>
<dbReference type="EMBL" id="GBRD01000006">
    <property type="protein sequence ID" value="JAG65815.1"/>
    <property type="molecule type" value="Transcribed_RNA"/>
</dbReference>
<dbReference type="InterPro" id="IPR029055">
    <property type="entry name" value="Ntn_hydrolases_N"/>
</dbReference>
<evidence type="ECO:0000256" key="11">
    <source>
        <dbReference type="ARBA" id="ARBA00026071"/>
    </source>
</evidence>
<dbReference type="PROSITE" id="PS51476">
    <property type="entry name" value="PROTEASOME_BETA_2"/>
    <property type="match status" value="1"/>
</dbReference>
<dbReference type="GO" id="GO:0005634">
    <property type="term" value="C:nucleus"/>
    <property type="evidence" value="ECO:0007669"/>
    <property type="project" value="UniProtKB-SubCell"/>
</dbReference>
<dbReference type="AlphaFoldDB" id="A0A0K8TK45"/>
<comment type="subunit">
    <text evidence="11">The 26S proteasome consists of a 20S proteasome core and two 19S regulatory subunits. The 20S proteasome core is composed of 28 subunits that are arranged in four stacked rings, resulting in a barrel-shaped structure. The two end rings are each formed by seven alpha subunits, and the two central rings are each formed by seven beta subunits. The catalytic chamber with the active sites is on the inside of the barrel.</text>
</comment>
<dbReference type="PANTHER" id="PTHR32194">
    <property type="entry name" value="METALLOPROTEASE TLDD"/>
    <property type="match status" value="1"/>
</dbReference>
<dbReference type="InterPro" id="IPR023333">
    <property type="entry name" value="Proteasome_suB-type"/>
</dbReference>
<evidence type="ECO:0000256" key="5">
    <source>
        <dbReference type="ARBA" id="ARBA00022670"/>
    </source>
</evidence>
<evidence type="ECO:0000256" key="8">
    <source>
        <dbReference type="ARBA" id="ARBA00022942"/>
    </source>
</evidence>
<proteinExistence type="predicted"/>
<sequence>MMDCMTVTSRKAHDAYGAPVCFEEELMTGTTIMACEFEGGVMIGADSRTSSGTYIANRAADKLSKVTDYIYCCRSGSAADTQAVLDIVAYQLNFYRNETNEEPTVEIAANVFRDVYYRYRDQLQVGLIIAGWDEVKGAQVYMIPLGGMVIRQKFAMSGSGSTFIYGFTDAHFKENMTEAECKNFLTRAIGLAISRDGASGGVIRLGHISNKGISRDVIKYSDISNSIEGAPVS</sequence>
<dbReference type="FunFam" id="3.60.20.10:FF:000010">
    <property type="entry name" value="Proteasome subunit beta type-1"/>
    <property type="match status" value="1"/>
</dbReference>
<evidence type="ECO:0000256" key="3">
    <source>
        <dbReference type="ARBA" id="ARBA00012039"/>
    </source>
</evidence>
<dbReference type="SUPFAM" id="SSF56235">
    <property type="entry name" value="N-terminal nucleophile aminohydrolases (Ntn hydrolases)"/>
    <property type="match status" value="1"/>
</dbReference>
<organism evidence="13">
    <name type="scientific">Lygus hesperus</name>
    <name type="common">Western plant bug</name>
    <dbReference type="NCBI Taxonomy" id="30085"/>
    <lineage>
        <taxon>Eukaryota</taxon>
        <taxon>Metazoa</taxon>
        <taxon>Ecdysozoa</taxon>
        <taxon>Arthropoda</taxon>
        <taxon>Hexapoda</taxon>
        <taxon>Insecta</taxon>
        <taxon>Pterygota</taxon>
        <taxon>Neoptera</taxon>
        <taxon>Paraneoptera</taxon>
        <taxon>Hemiptera</taxon>
        <taxon>Heteroptera</taxon>
        <taxon>Panheteroptera</taxon>
        <taxon>Cimicomorpha</taxon>
        <taxon>Miridae</taxon>
        <taxon>Mirini</taxon>
        <taxon>Lygus</taxon>
    </lineage>
</organism>
<keyword evidence="8" id="KW-0647">Proteasome</keyword>
<feature type="active site" description="Nucleophile" evidence="12">
    <location>
        <position position="30"/>
    </location>
</feature>
<evidence type="ECO:0000256" key="9">
    <source>
        <dbReference type="ARBA" id="ARBA00023145"/>
    </source>
</evidence>
<dbReference type="InterPro" id="IPR001353">
    <property type="entry name" value="Proteasome_sua/b"/>
</dbReference>
<keyword evidence="6" id="KW-0888">Threonine protease</keyword>
<reference evidence="13" key="1">
    <citation type="submission" date="2014-09" db="EMBL/GenBank/DDBJ databases">
        <authorList>
            <person name="Magalhaes I.L.F."/>
            <person name="Oliveira U."/>
            <person name="Santos F.R."/>
            <person name="Vidigal T.H.D.A."/>
            <person name="Brescovit A.D."/>
            <person name="Santos A.J."/>
        </authorList>
    </citation>
    <scope>NUCLEOTIDE SEQUENCE</scope>
</reference>
<keyword evidence="7" id="KW-0378">Hydrolase</keyword>
<evidence type="ECO:0000313" key="13">
    <source>
        <dbReference type="EMBL" id="JAG65815.1"/>
    </source>
</evidence>
<dbReference type="EC" id="3.4.25.1" evidence="3"/>
<dbReference type="PRINTS" id="PR00141">
    <property type="entry name" value="PROTEASOME"/>
</dbReference>
<comment type="subcellular location">
    <subcellularLocation>
        <location evidence="2">Nucleus</location>
    </subcellularLocation>
</comment>
<evidence type="ECO:0000256" key="10">
    <source>
        <dbReference type="ARBA" id="ARBA00023242"/>
    </source>
</evidence>
<keyword evidence="9" id="KW-0865">Zymogen</keyword>